<evidence type="ECO:0000256" key="1">
    <source>
        <dbReference type="ARBA" id="ARBA00004251"/>
    </source>
</evidence>
<comment type="similarity">
    <text evidence="8">Belongs to the APCDD1 family.</text>
</comment>
<evidence type="ECO:0000256" key="5">
    <source>
        <dbReference type="ARBA" id="ARBA00022729"/>
    </source>
</evidence>
<keyword evidence="13" id="KW-1185">Reference proteome</keyword>
<evidence type="ECO:0000256" key="6">
    <source>
        <dbReference type="ARBA" id="ARBA00023136"/>
    </source>
</evidence>
<keyword evidence="5" id="KW-0732">Signal</keyword>
<feature type="domain" description="APCDD1" evidence="11">
    <location>
        <begin position="205"/>
        <end position="416"/>
    </location>
</feature>
<evidence type="ECO:0000313" key="13">
    <source>
        <dbReference type="Proteomes" id="UP000242450"/>
    </source>
</evidence>
<evidence type="ECO:0000313" key="12">
    <source>
        <dbReference type="EMBL" id="OWK01534.1"/>
    </source>
</evidence>
<feature type="region of interest" description="Disordered" evidence="10">
    <location>
        <begin position="18"/>
        <end position="41"/>
    </location>
</feature>
<dbReference type="Proteomes" id="UP000242450">
    <property type="component" value="Chromosome 27"/>
</dbReference>
<dbReference type="GO" id="GO:0017147">
    <property type="term" value="F:Wnt-protein binding"/>
    <property type="evidence" value="ECO:0007669"/>
    <property type="project" value="InterPro"/>
</dbReference>
<dbReference type="Pfam" id="PF14921">
    <property type="entry name" value="APCDDC"/>
    <property type="match status" value="1"/>
</dbReference>
<evidence type="ECO:0000256" key="2">
    <source>
        <dbReference type="ARBA" id="ARBA00022475"/>
    </source>
</evidence>
<keyword evidence="7" id="KW-0325">Glycoprotein</keyword>
<evidence type="ECO:0000256" key="10">
    <source>
        <dbReference type="SAM" id="MobiDB-lite"/>
    </source>
</evidence>
<dbReference type="InterPro" id="IPR029405">
    <property type="entry name" value="APCDD1_dom"/>
</dbReference>
<feature type="compositionally biased region" description="Basic and acidic residues" evidence="10">
    <location>
        <begin position="69"/>
        <end position="82"/>
    </location>
</feature>
<feature type="region of interest" description="Disordered" evidence="10">
    <location>
        <begin position="69"/>
        <end position="93"/>
    </location>
</feature>
<keyword evidence="4" id="KW-0812">Transmembrane</keyword>
<dbReference type="PANTHER" id="PTHR31021:SF2">
    <property type="entry name" value="PROTEIN APCDD1"/>
    <property type="match status" value="1"/>
</dbReference>
<proteinExistence type="inferred from homology"/>
<dbReference type="OrthoDB" id="5985602at2759"/>
<gene>
    <name evidence="12" type="ORF">Celaphus_00017723</name>
</gene>
<dbReference type="SMART" id="SM01352">
    <property type="entry name" value="APCDDC"/>
    <property type="match status" value="1"/>
</dbReference>
<evidence type="ECO:0000256" key="9">
    <source>
        <dbReference type="ARBA" id="ARBA00040474"/>
    </source>
</evidence>
<feature type="compositionally biased region" description="Basic and acidic residues" evidence="10">
    <location>
        <begin position="453"/>
        <end position="469"/>
    </location>
</feature>
<comment type="subcellular location">
    <subcellularLocation>
        <location evidence="1">Cell membrane</location>
        <topology evidence="1">Single-pass type I membrane protein</topology>
    </subcellularLocation>
</comment>
<feature type="region of interest" description="Disordered" evidence="10">
    <location>
        <begin position="107"/>
        <end position="129"/>
    </location>
</feature>
<feature type="region of interest" description="Disordered" evidence="10">
    <location>
        <begin position="444"/>
        <end position="479"/>
    </location>
</feature>
<dbReference type="AlphaFoldDB" id="A0A212C6N0"/>
<evidence type="ECO:0000256" key="3">
    <source>
        <dbReference type="ARBA" id="ARBA00022687"/>
    </source>
</evidence>
<keyword evidence="6" id="KW-0472">Membrane</keyword>
<dbReference type="GO" id="GO:0030178">
    <property type="term" value="P:negative regulation of Wnt signaling pathway"/>
    <property type="evidence" value="ECO:0007669"/>
    <property type="project" value="InterPro"/>
</dbReference>
<dbReference type="GO" id="GO:0005886">
    <property type="term" value="C:plasma membrane"/>
    <property type="evidence" value="ECO:0007669"/>
    <property type="project" value="UniProtKB-SubCell"/>
</dbReference>
<evidence type="ECO:0000259" key="11">
    <source>
        <dbReference type="SMART" id="SM01352"/>
    </source>
</evidence>
<evidence type="ECO:0000256" key="4">
    <source>
        <dbReference type="ARBA" id="ARBA00022692"/>
    </source>
</evidence>
<dbReference type="GO" id="GO:0016055">
    <property type="term" value="P:Wnt signaling pathway"/>
    <property type="evidence" value="ECO:0007669"/>
    <property type="project" value="UniProtKB-KW"/>
</dbReference>
<name>A0A212C6N0_CEREH</name>
<protein>
    <recommendedName>
        <fullName evidence="9">Protein APCDD1</fullName>
    </recommendedName>
</protein>
<organism evidence="12 13">
    <name type="scientific">Cervus elaphus hippelaphus</name>
    <name type="common">European red deer</name>
    <dbReference type="NCBI Taxonomy" id="46360"/>
    <lineage>
        <taxon>Eukaryota</taxon>
        <taxon>Metazoa</taxon>
        <taxon>Chordata</taxon>
        <taxon>Craniata</taxon>
        <taxon>Vertebrata</taxon>
        <taxon>Euteleostomi</taxon>
        <taxon>Mammalia</taxon>
        <taxon>Eutheria</taxon>
        <taxon>Laurasiatheria</taxon>
        <taxon>Artiodactyla</taxon>
        <taxon>Ruminantia</taxon>
        <taxon>Pecora</taxon>
        <taxon>Cervidae</taxon>
        <taxon>Cervinae</taxon>
        <taxon>Cervus</taxon>
    </lineage>
</organism>
<keyword evidence="3" id="KW-0879">Wnt signaling pathway</keyword>
<dbReference type="EMBL" id="MKHE01000027">
    <property type="protein sequence ID" value="OWK01534.1"/>
    <property type="molecule type" value="Genomic_DNA"/>
</dbReference>
<dbReference type="InterPro" id="IPR042425">
    <property type="entry name" value="APCDD1"/>
</dbReference>
<sequence>MFSAAPVNPQLESSRLYKCSRNRSEESGWRGQHSSQGPCEPVGLGQTCRTAKVYPEPQQSQTLKVRLEDSQFEGQRKREVSRELNTSGRQGCAHAHRTIKVMGTLKEKDKKRINSSPISHPKDSSPPAPTLHRVAARGHWLRYITIARTIDSTDGKLYRLSGATDTSFRVSVSGLGEGSALLHPDSRTYPRSLEKSAWRAFKESQCHHMLKHLHNGARITVQMPPAIEGHWVSTGCEVRSGPEFITRSYRFYHNNTFKAYQFYYGGNRCTSPTYTLVVRGKIRLRQASWIIRGGTEADYQLHRVQVVCHSEAVAEQLGQLVNRTCPGFVPAGGAWVQDVPYDLWREEGGRECTRAVNFAMHELQLVRVEKQHLPHSLDRLVEELFLGDVHTDTAQRMFYRPSSYQPPLQNAKVRRRARYGSGLGASINGLSLRGLSRALGAASHRLPQAHPPTSRERRGWGRFRTDHRPSCPPSEPFTSPNRQSLETWLKISLTAKLSLKPLVSAPLEMGHRVKIENLNQFVFLSFVQLCCEVQSPRQIRNV</sequence>
<dbReference type="PANTHER" id="PTHR31021">
    <property type="entry name" value="ADENOMATOSIS POLYPOSIS COLI DOWN-REGULATED 1"/>
    <property type="match status" value="1"/>
</dbReference>
<evidence type="ECO:0000256" key="7">
    <source>
        <dbReference type="ARBA" id="ARBA00023180"/>
    </source>
</evidence>
<evidence type="ECO:0000256" key="8">
    <source>
        <dbReference type="ARBA" id="ARBA00038384"/>
    </source>
</evidence>
<comment type="caution">
    <text evidence="12">The sequence shown here is derived from an EMBL/GenBank/DDBJ whole genome shotgun (WGS) entry which is preliminary data.</text>
</comment>
<keyword evidence="2" id="KW-1003">Cell membrane</keyword>
<reference evidence="12 13" key="1">
    <citation type="journal article" date="2018" name="Mol. Genet. Genomics">
        <title>The red deer Cervus elaphus genome CerEla1.0: sequencing, annotating, genes, and chromosomes.</title>
        <authorList>
            <person name="Bana N.A."/>
            <person name="Nyiri A."/>
            <person name="Nagy J."/>
            <person name="Frank K."/>
            <person name="Nagy T."/>
            <person name="Steger V."/>
            <person name="Schiller M."/>
            <person name="Lakatos P."/>
            <person name="Sugar L."/>
            <person name="Horn P."/>
            <person name="Barta E."/>
            <person name="Orosz L."/>
        </authorList>
    </citation>
    <scope>NUCLEOTIDE SEQUENCE [LARGE SCALE GENOMIC DNA]</scope>
    <source>
        <strain evidence="12">Hungarian</strain>
    </source>
</reference>
<accession>A0A212C6N0</accession>